<dbReference type="SMART" id="SM00342">
    <property type="entry name" value="HTH_ARAC"/>
    <property type="match status" value="1"/>
</dbReference>
<organism evidence="4 5">
    <name type="scientific">Noviherbaspirillum album</name>
    <dbReference type="NCBI Taxonomy" id="3080276"/>
    <lineage>
        <taxon>Bacteria</taxon>
        <taxon>Pseudomonadati</taxon>
        <taxon>Pseudomonadota</taxon>
        <taxon>Betaproteobacteria</taxon>
        <taxon>Burkholderiales</taxon>
        <taxon>Oxalobacteraceae</taxon>
        <taxon>Noviherbaspirillum</taxon>
    </lineage>
</organism>
<protein>
    <submittedName>
        <fullName evidence="4">Helix-turn-helix domain-containing protein</fullName>
    </submittedName>
</protein>
<dbReference type="InterPro" id="IPR009057">
    <property type="entry name" value="Homeodomain-like_sf"/>
</dbReference>
<sequence length="265" mass="29824">MNQVVDQHGVARRDSYVIGIPNKIVGEGYWGTQSISQDCVLTVAKDAHLNFRTPIYSDVLIAVIDSTRLEHHADIVEGFDLISNFGNSATVLHVNKCYAEQLRKTLNGFICNMNTVTEIQTNGAALSYFEHDLITACISAFVPSNDIPSKPVSQKVHRYIVDAATSLILSVPTCPPTISELCEKLHISRRTLHYAFVKMMGVNPVTYIRVIRLNRVRRELLRAKRSGANIKEIAATWGFWHMGMFAKYYLELFGEHPSETIRKNS</sequence>
<accession>A0ABU6JGM6</accession>
<dbReference type="Gene3D" id="1.10.10.60">
    <property type="entry name" value="Homeodomain-like"/>
    <property type="match status" value="1"/>
</dbReference>
<gene>
    <name evidence="4" type="ORF">RY831_27010</name>
</gene>
<dbReference type="PANTHER" id="PTHR47893">
    <property type="entry name" value="REGULATORY PROTEIN PCHR"/>
    <property type="match status" value="1"/>
</dbReference>
<keyword evidence="5" id="KW-1185">Reference proteome</keyword>
<name>A0ABU6JGM6_9BURK</name>
<dbReference type="SUPFAM" id="SSF46689">
    <property type="entry name" value="Homeodomain-like"/>
    <property type="match status" value="1"/>
</dbReference>
<comment type="caution">
    <text evidence="4">The sequence shown here is derived from an EMBL/GenBank/DDBJ whole genome shotgun (WGS) entry which is preliminary data.</text>
</comment>
<evidence type="ECO:0000256" key="1">
    <source>
        <dbReference type="ARBA" id="ARBA00023015"/>
    </source>
</evidence>
<keyword evidence="1" id="KW-0805">Transcription regulation</keyword>
<dbReference type="EMBL" id="JAWIIV010000037">
    <property type="protein sequence ID" value="MEC4722814.1"/>
    <property type="molecule type" value="Genomic_DNA"/>
</dbReference>
<proteinExistence type="predicted"/>
<dbReference type="Pfam" id="PF12833">
    <property type="entry name" value="HTH_18"/>
    <property type="match status" value="1"/>
</dbReference>
<dbReference type="RefSeq" id="WP_326509474.1">
    <property type="nucleotide sequence ID" value="NZ_JAWIIV010000037.1"/>
</dbReference>
<evidence type="ECO:0000313" key="4">
    <source>
        <dbReference type="EMBL" id="MEC4722814.1"/>
    </source>
</evidence>
<dbReference type="InterPro" id="IPR053142">
    <property type="entry name" value="PchR_regulatory_protein"/>
</dbReference>
<evidence type="ECO:0000313" key="5">
    <source>
        <dbReference type="Proteomes" id="UP001352263"/>
    </source>
</evidence>
<dbReference type="InterPro" id="IPR018060">
    <property type="entry name" value="HTH_AraC"/>
</dbReference>
<dbReference type="Proteomes" id="UP001352263">
    <property type="component" value="Unassembled WGS sequence"/>
</dbReference>
<keyword evidence="2" id="KW-0804">Transcription</keyword>
<evidence type="ECO:0000256" key="2">
    <source>
        <dbReference type="ARBA" id="ARBA00023163"/>
    </source>
</evidence>
<dbReference type="PROSITE" id="PS01124">
    <property type="entry name" value="HTH_ARAC_FAMILY_2"/>
    <property type="match status" value="1"/>
</dbReference>
<dbReference type="PANTHER" id="PTHR47893:SF1">
    <property type="entry name" value="REGULATORY PROTEIN PCHR"/>
    <property type="match status" value="1"/>
</dbReference>
<evidence type="ECO:0000259" key="3">
    <source>
        <dbReference type="PROSITE" id="PS01124"/>
    </source>
</evidence>
<reference evidence="4 5" key="1">
    <citation type="submission" date="2023-10" db="EMBL/GenBank/DDBJ databases">
        <title>Noviherbaspirillum sp. CPCC 100848 genome assembly.</title>
        <authorList>
            <person name="Li X.Y."/>
            <person name="Fang X.M."/>
        </authorList>
    </citation>
    <scope>NUCLEOTIDE SEQUENCE [LARGE SCALE GENOMIC DNA]</scope>
    <source>
        <strain evidence="4 5">CPCC 100848</strain>
    </source>
</reference>
<feature type="domain" description="HTH araC/xylS-type" evidence="3">
    <location>
        <begin position="154"/>
        <end position="263"/>
    </location>
</feature>